<gene>
    <name evidence="2" type="ORF">cyc_01615</name>
</gene>
<dbReference type="Pfam" id="PF04442">
    <property type="entry name" value="CtaG_Cox11"/>
    <property type="match status" value="1"/>
</dbReference>
<protein>
    <submittedName>
        <fullName evidence="2">Cytochrome c oxidase assembly protein cox11</fullName>
    </submittedName>
</protein>
<comment type="subcellular location">
    <subcellularLocation>
        <location evidence="1">Mitochondrion inner membrane</location>
        <topology evidence="1">Single-pass membrane protein</topology>
        <orientation evidence="1">Intermembrane side</orientation>
    </subcellularLocation>
</comment>
<dbReference type="GO" id="GO:0005507">
    <property type="term" value="F:copper ion binding"/>
    <property type="evidence" value="ECO:0007669"/>
    <property type="project" value="InterPro"/>
</dbReference>
<comment type="caution">
    <text evidence="2">The sequence shown here is derived from an EMBL/GenBank/DDBJ whole genome shotgun (WGS) entry which is preliminary data.</text>
</comment>
<dbReference type="GO" id="GO:0005743">
    <property type="term" value="C:mitochondrial inner membrane"/>
    <property type="evidence" value="ECO:0007669"/>
    <property type="project" value="UniProtKB-SubCell"/>
</dbReference>
<dbReference type="InterPro" id="IPR023471">
    <property type="entry name" value="CtaG/Cox11_dom_sf"/>
</dbReference>
<sequence length="67" mass="7511">MADEEVDMPVFFFIDPAILEDPRLEQMRHITLSYIFFESASEVPDEYKDLAIAAKPTTALPPPVAAV</sequence>
<proteinExistence type="predicted"/>
<dbReference type="InParanoid" id="A0A1D3CWQ3"/>
<name>A0A1D3CWQ3_9EIME</name>
<reference evidence="2 3" key="1">
    <citation type="journal article" date="2016" name="BMC Genomics">
        <title>Comparative genomics reveals Cyclospora cayetanensis possesses coccidia-like metabolism and invasion components but unique surface antigens.</title>
        <authorList>
            <person name="Liu S."/>
            <person name="Wang L."/>
            <person name="Zheng H."/>
            <person name="Xu Z."/>
            <person name="Roellig D.M."/>
            <person name="Li N."/>
            <person name="Frace M.A."/>
            <person name="Tang K."/>
            <person name="Arrowood M.J."/>
            <person name="Moss D.M."/>
            <person name="Zhang L."/>
            <person name="Feng Y."/>
            <person name="Xiao L."/>
        </authorList>
    </citation>
    <scope>NUCLEOTIDE SEQUENCE [LARGE SCALE GENOMIC DNA]</scope>
    <source>
        <strain evidence="2 3">CHN_HEN01</strain>
    </source>
</reference>
<dbReference type="EMBL" id="JROU02001680">
    <property type="protein sequence ID" value="OEH75608.1"/>
    <property type="molecule type" value="Genomic_DNA"/>
</dbReference>
<evidence type="ECO:0000313" key="3">
    <source>
        <dbReference type="Proteomes" id="UP000095192"/>
    </source>
</evidence>
<evidence type="ECO:0000256" key="1">
    <source>
        <dbReference type="ARBA" id="ARBA00004243"/>
    </source>
</evidence>
<dbReference type="VEuPathDB" id="ToxoDB:LOC34618595"/>
<dbReference type="SUPFAM" id="SSF110111">
    <property type="entry name" value="Ctag/Cox11"/>
    <property type="match status" value="1"/>
</dbReference>
<evidence type="ECO:0000313" key="2">
    <source>
        <dbReference type="EMBL" id="OEH75608.1"/>
    </source>
</evidence>
<accession>A0A1D3CWQ3</accession>
<dbReference type="AlphaFoldDB" id="A0A1D3CWQ3"/>
<dbReference type="VEuPathDB" id="ToxoDB:cyc_01615"/>
<organism evidence="2 3">
    <name type="scientific">Cyclospora cayetanensis</name>
    <dbReference type="NCBI Taxonomy" id="88456"/>
    <lineage>
        <taxon>Eukaryota</taxon>
        <taxon>Sar</taxon>
        <taxon>Alveolata</taxon>
        <taxon>Apicomplexa</taxon>
        <taxon>Conoidasida</taxon>
        <taxon>Coccidia</taxon>
        <taxon>Eucoccidiorida</taxon>
        <taxon>Eimeriorina</taxon>
        <taxon>Eimeriidae</taxon>
        <taxon>Cyclospora</taxon>
    </lineage>
</organism>
<dbReference type="Gene3D" id="2.60.370.10">
    <property type="entry name" value="Ctag/Cox11"/>
    <property type="match status" value="1"/>
</dbReference>
<keyword evidence="3" id="KW-1185">Reference proteome</keyword>
<dbReference type="Proteomes" id="UP000095192">
    <property type="component" value="Unassembled WGS sequence"/>
</dbReference>
<dbReference type="InterPro" id="IPR007533">
    <property type="entry name" value="Cyt_c_oxidase_assmbl_CtaG"/>
</dbReference>